<evidence type="ECO:0000256" key="2">
    <source>
        <dbReference type="ARBA" id="ARBA00022917"/>
    </source>
</evidence>
<feature type="domain" description="Ribosome recycling factor" evidence="5">
    <location>
        <begin position="19"/>
        <end position="182"/>
    </location>
</feature>
<dbReference type="PANTHER" id="PTHR20982">
    <property type="entry name" value="RIBOSOME RECYCLING FACTOR"/>
    <property type="match status" value="1"/>
</dbReference>
<dbReference type="SUPFAM" id="SSF55194">
    <property type="entry name" value="Ribosome recycling factor, RRF"/>
    <property type="match status" value="1"/>
</dbReference>
<proteinExistence type="inferred from homology"/>
<dbReference type="Pfam" id="PF01765">
    <property type="entry name" value="RRF"/>
    <property type="match status" value="1"/>
</dbReference>
<evidence type="ECO:0000313" key="6">
    <source>
        <dbReference type="EMBL" id="OGF26106.1"/>
    </source>
</evidence>
<feature type="coiled-coil region" evidence="4">
    <location>
        <begin position="113"/>
        <end position="176"/>
    </location>
</feature>
<keyword evidence="2 3" id="KW-0648">Protein biosynthesis</keyword>
<dbReference type="Gene3D" id="1.10.132.20">
    <property type="entry name" value="Ribosome-recycling factor"/>
    <property type="match status" value="1"/>
</dbReference>
<comment type="function">
    <text evidence="3">Responsible for the release of ribosomes from messenger RNA at the termination of protein biosynthesis. May increase the efficiency of translation by recycling ribosomes from one round of translation to another.</text>
</comment>
<dbReference type="AlphaFoldDB" id="A0A1F5SHT5"/>
<keyword evidence="4" id="KW-0175">Coiled coil</keyword>
<dbReference type="InterPro" id="IPR036191">
    <property type="entry name" value="RRF_sf"/>
</dbReference>
<name>A0A1F5SHT5_9BACT</name>
<dbReference type="Gene3D" id="3.30.1360.40">
    <property type="match status" value="1"/>
</dbReference>
<gene>
    <name evidence="3" type="primary">frr</name>
    <name evidence="6" type="ORF">A2227_02715</name>
</gene>
<protein>
    <recommendedName>
        <fullName evidence="3">Ribosome-recycling factor</fullName>
        <shortName evidence="3">RRF</shortName>
    </recommendedName>
    <alternativeName>
        <fullName evidence="3">Ribosome-releasing factor</fullName>
    </alternativeName>
</protein>
<accession>A0A1F5SHT5</accession>
<dbReference type="PANTHER" id="PTHR20982:SF3">
    <property type="entry name" value="MITOCHONDRIAL RIBOSOME RECYCLING FACTOR PSEUDO 1"/>
    <property type="match status" value="1"/>
</dbReference>
<evidence type="ECO:0000259" key="5">
    <source>
        <dbReference type="Pfam" id="PF01765"/>
    </source>
</evidence>
<comment type="similarity">
    <text evidence="1 3">Belongs to the RRF family.</text>
</comment>
<dbReference type="GO" id="GO:0006415">
    <property type="term" value="P:translational termination"/>
    <property type="evidence" value="ECO:0007669"/>
    <property type="project" value="UniProtKB-UniRule"/>
</dbReference>
<dbReference type="InterPro" id="IPR002661">
    <property type="entry name" value="Ribosome_recyc_fac"/>
</dbReference>
<keyword evidence="3" id="KW-0963">Cytoplasm</keyword>
<organism evidence="6 7">
    <name type="scientific">Candidatus Falkowbacteria bacterium RIFOXYA2_FULL_47_19</name>
    <dbReference type="NCBI Taxonomy" id="1797994"/>
    <lineage>
        <taxon>Bacteria</taxon>
        <taxon>Candidatus Falkowiibacteriota</taxon>
    </lineage>
</organism>
<evidence type="ECO:0000256" key="3">
    <source>
        <dbReference type="HAMAP-Rule" id="MF_00040"/>
    </source>
</evidence>
<dbReference type="GO" id="GO:0005737">
    <property type="term" value="C:cytoplasm"/>
    <property type="evidence" value="ECO:0007669"/>
    <property type="project" value="UniProtKB-SubCell"/>
</dbReference>
<dbReference type="FunFam" id="3.30.1360.40:FF:000001">
    <property type="entry name" value="Ribosome-recycling factor"/>
    <property type="match status" value="1"/>
</dbReference>
<evidence type="ECO:0000256" key="1">
    <source>
        <dbReference type="ARBA" id="ARBA00005912"/>
    </source>
</evidence>
<dbReference type="HAMAP" id="MF_00040">
    <property type="entry name" value="RRF"/>
    <property type="match status" value="1"/>
</dbReference>
<sequence length="184" mass="20955">MNQFIESKKEEFNKAVDFFKKEISSLRTGRANPNMLEGVTVDAYGAKTPLNGVASISVPDGQSIIIAPWDKGILKEIEKAMVEADLGVGVVNEGDKIRLTIPMMTEENRRDLVKKLNEKQEAARVALRKIREEVKESIERAEKNKEIPEDDKFRYMKELDELMAGKNDEIKSVRDKKEKDIMTI</sequence>
<dbReference type="GO" id="GO:0043023">
    <property type="term" value="F:ribosomal large subunit binding"/>
    <property type="evidence" value="ECO:0007669"/>
    <property type="project" value="TreeGrafter"/>
</dbReference>
<reference evidence="6 7" key="1">
    <citation type="journal article" date="2016" name="Nat. Commun.">
        <title>Thousands of microbial genomes shed light on interconnected biogeochemical processes in an aquifer system.</title>
        <authorList>
            <person name="Anantharaman K."/>
            <person name="Brown C.T."/>
            <person name="Hug L.A."/>
            <person name="Sharon I."/>
            <person name="Castelle C.J."/>
            <person name="Probst A.J."/>
            <person name="Thomas B.C."/>
            <person name="Singh A."/>
            <person name="Wilkins M.J."/>
            <person name="Karaoz U."/>
            <person name="Brodie E.L."/>
            <person name="Williams K.H."/>
            <person name="Hubbard S.S."/>
            <person name="Banfield J.F."/>
        </authorList>
    </citation>
    <scope>NUCLEOTIDE SEQUENCE [LARGE SCALE GENOMIC DNA]</scope>
</reference>
<comment type="caution">
    <text evidence="6">The sequence shown here is derived from an EMBL/GenBank/DDBJ whole genome shotgun (WGS) entry which is preliminary data.</text>
</comment>
<dbReference type="NCBIfam" id="TIGR00496">
    <property type="entry name" value="frr"/>
    <property type="match status" value="1"/>
</dbReference>
<evidence type="ECO:0000313" key="7">
    <source>
        <dbReference type="Proteomes" id="UP000178367"/>
    </source>
</evidence>
<dbReference type="Proteomes" id="UP000178367">
    <property type="component" value="Unassembled WGS sequence"/>
</dbReference>
<evidence type="ECO:0000256" key="4">
    <source>
        <dbReference type="SAM" id="Coils"/>
    </source>
</evidence>
<dbReference type="STRING" id="1797994.A2227_02715"/>
<dbReference type="EMBL" id="MFGB01000017">
    <property type="protein sequence ID" value="OGF26106.1"/>
    <property type="molecule type" value="Genomic_DNA"/>
</dbReference>
<dbReference type="InterPro" id="IPR023584">
    <property type="entry name" value="Ribosome_recyc_fac_dom"/>
</dbReference>
<comment type="subcellular location">
    <subcellularLocation>
        <location evidence="3">Cytoplasm</location>
    </subcellularLocation>
</comment>